<name>A0A1I0RXH9_9RHOB</name>
<gene>
    <name evidence="1" type="ORF">SAMN04488515_3350</name>
</gene>
<evidence type="ECO:0000313" key="2">
    <source>
        <dbReference type="Proteomes" id="UP000199167"/>
    </source>
</evidence>
<keyword evidence="2" id="KW-1185">Reference proteome</keyword>
<dbReference type="RefSeq" id="WP_089996987.1">
    <property type="nucleotide sequence ID" value="NZ_FOIZ01000002.1"/>
</dbReference>
<dbReference type="OrthoDB" id="8451541at2"/>
<proteinExistence type="predicted"/>
<dbReference type="STRING" id="364200.SAMN04488515_3350"/>
<dbReference type="Proteomes" id="UP000199167">
    <property type="component" value="Unassembled WGS sequence"/>
</dbReference>
<sequence length="159" mass="16871">MTRIAIILVLTVLWAGQAAALSCLRPDPVRSFQQFKDAPEAYHILYGTLSFDENLMPQGVVNEERNPPPVTAQFVGKGLTSEGFSVDLDRAITLQPICAGPWCGSIASDVPYLMFAQVEGPAITLAIPACGGTAFADPTVADLDQMTRCLTGGSCSPEP</sequence>
<accession>A0A1I0RXH9</accession>
<evidence type="ECO:0000313" key="1">
    <source>
        <dbReference type="EMBL" id="SEW45544.1"/>
    </source>
</evidence>
<dbReference type="EMBL" id="FOIZ01000002">
    <property type="protein sequence ID" value="SEW45544.1"/>
    <property type="molecule type" value="Genomic_DNA"/>
</dbReference>
<organism evidence="1 2">
    <name type="scientific">Cognatiyoonia koreensis</name>
    <dbReference type="NCBI Taxonomy" id="364200"/>
    <lineage>
        <taxon>Bacteria</taxon>
        <taxon>Pseudomonadati</taxon>
        <taxon>Pseudomonadota</taxon>
        <taxon>Alphaproteobacteria</taxon>
        <taxon>Rhodobacterales</taxon>
        <taxon>Paracoccaceae</taxon>
        <taxon>Cognatiyoonia</taxon>
    </lineage>
</organism>
<dbReference type="AlphaFoldDB" id="A0A1I0RXH9"/>
<reference evidence="1 2" key="1">
    <citation type="submission" date="2016-10" db="EMBL/GenBank/DDBJ databases">
        <authorList>
            <person name="de Groot N.N."/>
        </authorList>
    </citation>
    <scope>NUCLEOTIDE SEQUENCE [LARGE SCALE GENOMIC DNA]</scope>
    <source>
        <strain evidence="1 2">DSM 17925</strain>
    </source>
</reference>
<protein>
    <submittedName>
        <fullName evidence="1">Uncharacterized protein</fullName>
    </submittedName>
</protein>
<dbReference type="PROSITE" id="PS51257">
    <property type="entry name" value="PROKAR_LIPOPROTEIN"/>
    <property type="match status" value="1"/>
</dbReference>